<protein>
    <submittedName>
        <fullName evidence="2">BPTI/Kunitz inhibitor domain-containing protein</fullName>
    </submittedName>
</protein>
<organism evidence="1 2">
    <name type="scientific">Heterorhabditis bacteriophora</name>
    <name type="common">Entomopathogenic nematode worm</name>
    <dbReference type="NCBI Taxonomy" id="37862"/>
    <lineage>
        <taxon>Eukaryota</taxon>
        <taxon>Metazoa</taxon>
        <taxon>Ecdysozoa</taxon>
        <taxon>Nematoda</taxon>
        <taxon>Chromadorea</taxon>
        <taxon>Rhabditida</taxon>
        <taxon>Rhabditina</taxon>
        <taxon>Rhabditomorpha</taxon>
        <taxon>Strongyloidea</taxon>
        <taxon>Heterorhabditidae</taxon>
        <taxon>Heterorhabditis</taxon>
    </lineage>
</organism>
<proteinExistence type="predicted"/>
<evidence type="ECO:0000313" key="2">
    <source>
        <dbReference type="WBParaSite" id="Hba_10279"/>
    </source>
</evidence>
<reference evidence="2" key="1">
    <citation type="submission" date="2016-11" db="UniProtKB">
        <authorList>
            <consortium name="WormBaseParasite"/>
        </authorList>
    </citation>
    <scope>IDENTIFICATION</scope>
</reference>
<dbReference type="AlphaFoldDB" id="A0A1I7WYM4"/>
<keyword evidence="1" id="KW-1185">Reference proteome</keyword>
<sequence length="95" mass="10725">MCMGSEYSLCMNPAFFVTIPVPPFSAYQFVSFFNQMHYICGAGLQSNLFRSEENCGKNSRDSQFWGCEYARVNVFTRFPQCSFFCILPKAGGIVG</sequence>
<evidence type="ECO:0000313" key="1">
    <source>
        <dbReference type="Proteomes" id="UP000095283"/>
    </source>
</evidence>
<accession>A0A1I7WYM4</accession>
<dbReference type="Proteomes" id="UP000095283">
    <property type="component" value="Unplaced"/>
</dbReference>
<name>A0A1I7WYM4_HETBA</name>
<dbReference type="WBParaSite" id="Hba_10279">
    <property type="protein sequence ID" value="Hba_10279"/>
    <property type="gene ID" value="Hba_10279"/>
</dbReference>